<feature type="modified residue" description="4-aspartylphosphate" evidence="2">
    <location>
        <position position="55"/>
    </location>
</feature>
<dbReference type="SUPFAM" id="SSF52172">
    <property type="entry name" value="CheY-like"/>
    <property type="match status" value="1"/>
</dbReference>
<dbReference type="InterPro" id="IPR050956">
    <property type="entry name" value="2C_system_His_kinase"/>
</dbReference>
<dbReference type="PANTHER" id="PTHR43719">
    <property type="entry name" value="TWO-COMPONENT HISTIDINE KINASE"/>
    <property type="match status" value="1"/>
</dbReference>
<comment type="caution">
    <text evidence="4">The sequence shown here is derived from an EMBL/GenBank/DDBJ whole genome shotgun (WGS) entry which is preliminary data.</text>
</comment>
<protein>
    <submittedName>
        <fullName evidence="4">Two-component system response regulator</fullName>
    </submittedName>
</protein>
<dbReference type="Gene3D" id="3.40.50.2300">
    <property type="match status" value="1"/>
</dbReference>
<evidence type="ECO:0000256" key="1">
    <source>
        <dbReference type="ARBA" id="ARBA00022553"/>
    </source>
</evidence>
<keyword evidence="5" id="KW-1185">Reference proteome</keyword>
<dbReference type="Pfam" id="PF00072">
    <property type="entry name" value="Response_reg"/>
    <property type="match status" value="1"/>
</dbReference>
<proteinExistence type="predicted"/>
<sequence>MKILIADDDPNNRTVLQGMMAHYGDCDVVFNGKEAYEAFVMAHEEKQPYDLICLDIMMPIMDGNEALVKMRSFEEEVGIDMPSKEAKIVMTTALNQADDIVKAYHKGGCTAYLVKPVSKKAIAEMLTDIGILNQC</sequence>
<dbReference type="RefSeq" id="WP_085052994.1">
    <property type="nucleotide sequence ID" value="NZ_LNQR01000083.1"/>
</dbReference>
<organism evidence="4 5">
    <name type="scientific">Candidatus Magnetominusculus xianensis</name>
    <dbReference type="NCBI Taxonomy" id="1748249"/>
    <lineage>
        <taxon>Bacteria</taxon>
        <taxon>Pseudomonadati</taxon>
        <taxon>Nitrospirota</taxon>
        <taxon>Nitrospiria</taxon>
        <taxon>Nitrospirales</taxon>
        <taxon>Nitrospiraceae</taxon>
        <taxon>Candidatus Magnetominusculus</taxon>
    </lineage>
</organism>
<dbReference type="PANTHER" id="PTHR43719:SF28">
    <property type="entry name" value="PEROXIDE STRESS-ACTIVATED HISTIDINE KINASE MAK1-RELATED"/>
    <property type="match status" value="1"/>
</dbReference>
<evidence type="ECO:0000313" key="4">
    <source>
        <dbReference type="EMBL" id="KWT82809.1"/>
    </source>
</evidence>
<evidence type="ECO:0000259" key="3">
    <source>
        <dbReference type="PROSITE" id="PS50110"/>
    </source>
</evidence>
<name>A0ABR5SD83_9BACT</name>
<dbReference type="Proteomes" id="UP000060487">
    <property type="component" value="Unassembled WGS sequence"/>
</dbReference>
<evidence type="ECO:0000313" key="5">
    <source>
        <dbReference type="Proteomes" id="UP000060487"/>
    </source>
</evidence>
<gene>
    <name evidence="4" type="ORF">ASN18_2398</name>
</gene>
<accession>A0ABR5SD83</accession>
<reference evidence="4 5" key="1">
    <citation type="submission" date="2015-11" db="EMBL/GenBank/DDBJ databases">
        <authorList>
            <person name="Lin W."/>
        </authorList>
    </citation>
    <scope>NUCLEOTIDE SEQUENCE [LARGE SCALE GENOMIC DNA]</scope>
    <source>
        <strain evidence="4 5">HCH-1</strain>
    </source>
</reference>
<dbReference type="SMART" id="SM00448">
    <property type="entry name" value="REC"/>
    <property type="match status" value="1"/>
</dbReference>
<dbReference type="InterPro" id="IPR011006">
    <property type="entry name" value="CheY-like_superfamily"/>
</dbReference>
<feature type="domain" description="Response regulatory" evidence="3">
    <location>
        <begin position="2"/>
        <end position="130"/>
    </location>
</feature>
<keyword evidence="1 2" id="KW-0597">Phosphoprotein</keyword>
<evidence type="ECO:0000256" key="2">
    <source>
        <dbReference type="PROSITE-ProRule" id="PRU00169"/>
    </source>
</evidence>
<dbReference type="InterPro" id="IPR001789">
    <property type="entry name" value="Sig_transdc_resp-reg_receiver"/>
</dbReference>
<dbReference type="EMBL" id="LNQR01000083">
    <property type="protein sequence ID" value="KWT82809.1"/>
    <property type="molecule type" value="Genomic_DNA"/>
</dbReference>
<dbReference type="PROSITE" id="PS50110">
    <property type="entry name" value="RESPONSE_REGULATORY"/>
    <property type="match status" value="1"/>
</dbReference>
<dbReference type="CDD" id="cd17546">
    <property type="entry name" value="REC_hyHK_CKI1_RcsC-like"/>
    <property type="match status" value="1"/>
</dbReference>